<feature type="domain" description="DUF6738" evidence="1">
    <location>
        <begin position="135"/>
        <end position="197"/>
    </location>
</feature>
<dbReference type="InterPro" id="IPR046626">
    <property type="entry name" value="DUF6738"/>
</dbReference>
<dbReference type="EMBL" id="QJKJ01007551">
    <property type="protein sequence ID" value="RDX82794.1"/>
    <property type="molecule type" value="Genomic_DNA"/>
</dbReference>
<evidence type="ECO:0000313" key="2">
    <source>
        <dbReference type="EMBL" id="RDX82794.1"/>
    </source>
</evidence>
<dbReference type="Pfam" id="PF20523">
    <property type="entry name" value="DUF6738"/>
    <property type="match status" value="1"/>
</dbReference>
<accession>A0A371FWU7</accession>
<dbReference type="OrthoDB" id="1422241at2759"/>
<protein>
    <recommendedName>
        <fullName evidence="1">DUF6738 domain-containing protein</fullName>
    </recommendedName>
</protein>
<gene>
    <name evidence="2" type="ORF">CR513_36374</name>
</gene>
<keyword evidence="3" id="KW-1185">Reference proteome</keyword>
<dbReference type="Proteomes" id="UP000257109">
    <property type="component" value="Unassembled WGS sequence"/>
</dbReference>
<sequence length="312" mass="34601">MAAPVQSNCHVISRGAWSASLPSTFQSLTPILYTHDGAWCFQQYFSQLRKCRSKIEKLKIIKGDRLDYQRTLVGPILNVLANRGNPSPFDHAIVVEDGSPEFTPYHFAETMSDKSLSEATRPPTEIDVNLFLLCMTRSGPNNLHAYDPEIDRTFYMLRNSRSNEVVNSNNHNCSVFVSDSISSSFASDSTSSTCASDPATNADSSYALGSSSACSDSNFGVSLSQFGKDNIENNDSTLKELATPYLSYELKSGLIHLLPKFHGLTGEDPYKHLKEFHVVCSTMRPNGIPKNYIKMKAFCFSLDGAAKDWLYL</sequence>
<proteinExistence type="predicted"/>
<reference evidence="2" key="1">
    <citation type="submission" date="2018-05" db="EMBL/GenBank/DDBJ databases">
        <title>Draft genome of Mucuna pruriens seed.</title>
        <authorList>
            <person name="Nnadi N.E."/>
            <person name="Vos R."/>
            <person name="Hasami M.H."/>
            <person name="Devisetty U.K."/>
            <person name="Aguiy J.C."/>
        </authorList>
    </citation>
    <scope>NUCLEOTIDE SEQUENCE [LARGE SCALE GENOMIC DNA]</scope>
    <source>
        <strain evidence="2">JCA_2017</strain>
    </source>
</reference>
<organism evidence="2 3">
    <name type="scientific">Mucuna pruriens</name>
    <name type="common">Velvet bean</name>
    <name type="synonym">Dolichos pruriens</name>
    <dbReference type="NCBI Taxonomy" id="157652"/>
    <lineage>
        <taxon>Eukaryota</taxon>
        <taxon>Viridiplantae</taxon>
        <taxon>Streptophyta</taxon>
        <taxon>Embryophyta</taxon>
        <taxon>Tracheophyta</taxon>
        <taxon>Spermatophyta</taxon>
        <taxon>Magnoliopsida</taxon>
        <taxon>eudicotyledons</taxon>
        <taxon>Gunneridae</taxon>
        <taxon>Pentapetalae</taxon>
        <taxon>rosids</taxon>
        <taxon>fabids</taxon>
        <taxon>Fabales</taxon>
        <taxon>Fabaceae</taxon>
        <taxon>Papilionoideae</taxon>
        <taxon>50 kb inversion clade</taxon>
        <taxon>NPAAA clade</taxon>
        <taxon>indigoferoid/millettioid clade</taxon>
        <taxon>Phaseoleae</taxon>
        <taxon>Mucuna</taxon>
    </lineage>
</organism>
<comment type="caution">
    <text evidence="2">The sequence shown here is derived from an EMBL/GenBank/DDBJ whole genome shotgun (WGS) entry which is preliminary data.</text>
</comment>
<dbReference type="AlphaFoldDB" id="A0A371FWU7"/>
<evidence type="ECO:0000313" key="3">
    <source>
        <dbReference type="Proteomes" id="UP000257109"/>
    </source>
</evidence>
<feature type="non-terminal residue" evidence="2">
    <location>
        <position position="1"/>
    </location>
</feature>
<name>A0A371FWU7_MUCPR</name>
<evidence type="ECO:0000259" key="1">
    <source>
        <dbReference type="Pfam" id="PF20523"/>
    </source>
</evidence>